<gene>
    <name evidence="4" type="ORF">M0654_14445</name>
</gene>
<dbReference type="SUPFAM" id="SSF53271">
    <property type="entry name" value="PRTase-like"/>
    <property type="match status" value="1"/>
</dbReference>
<comment type="similarity">
    <text evidence="1">Belongs to the ComF/GntX family.</text>
</comment>
<protein>
    <submittedName>
        <fullName evidence="4">ComF family protein</fullName>
    </submittedName>
</protein>
<evidence type="ECO:0000313" key="4">
    <source>
        <dbReference type="EMBL" id="MCK8781181.1"/>
    </source>
</evidence>
<evidence type="ECO:0000259" key="3">
    <source>
        <dbReference type="Pfam" id="PF18912"/>
    </source>
</evidence>
<proteinExistence type="inferred from homology"/>
<dbReference type="PANTHER" id="PTHR47505">
    <property type="entry name" value="DNA UTILIZATION PROTEIN YHGH"/>
    <property type="match status" value="1"/>
</dbReference>
<organism evidence="4 5">
    <name type="scientific">Neorhizobium turbinariae</name>
    <dbReference type="NCBI Taxonomy" id="2937795"/>
    <lineage>
        <taxon>Bacteria</taxon>
        <taxon>Pseudomonadati</taxon>
        <taxon>Pseudomonadota</taxon>
        <taxon>Alphaproteobacteria</taxon>
        <taxon>Hyphomicrobiales</taxon>
        <taxon>Rhizobiaceae</taxon>
        <taxon>Rhizobium/Agrobacterium group</taxon>
        <taxon>Neorhizobium</taxon>
    </lineage>
</organism>
<evidence type="ECO:0000256" key="1">
    <source>
        <dbReference type="ARBA" id="ARBA00008007"/>
    </source>
</evidence>
<name>A0ABT0ITI0_9HYPH</name>
<dbReference type="EMBL" id="JALPRY010000016">
    <property type="protein sequence ID" value="MCK8781181.1"/>
    <property type="molecule type" value="Genomic_DNA"/>
</dbReference>
<dbReference type="Pfam" id="PF18912">
    <property type="entry name" value="DZR_2"/>
    <property type="match status" value="1"/>
</dbReference>
<accession>A0ABT0ITI0</accession>
<dbReference type="PANTHER" id="PTHR47505:SF1">
    <property type="entry name" value="DNA UTILIZATION PROTEIN YHGH"/>
    <property type="match status" value="1"/>
</dbReference>
<dbReference type="InterPro" id="IPR000836">
    <property type="entry name" value="PRTase_dom"/>
</dbReference>
<dbReference type="Pfam" id="PF00156">
    <property type="entry name" value="Pribosyltran"/>
    <property type="match status" value="1"/>
</dbReference>
<evidence type="ECO:0000313" key="5">
    <source>
        <dbReference type="Proteomes" id="UP001202827"/>
    </source>
</evidence>
<dbReference type="Proteomes" id="UP001202827">
    <property type="component" value="Unassembled WGS sequence"/>
</dbReference>
<evidence type="ECO:0000259" key="2">
    <source>
        <dbReference type="Pfam" id="PF00156"/>
    </source>
</evidence>
<reference evidence="4 5" key="1">
    <citation type="submission" date="2022-04" db="EMBL/GenBank/DDBJ databases">
        <title>Rhizobium coralii sp. nov., isolated from coral Turbinaria peltata.</title>
        <authorList>
            <person name="Sun H."/>
        </authorList>
    </citation>
    <scope>NUCLEOTIDE SEQUENCE [LARGE SCALE GENOMIC DNA]</scope>
    <source>
        <strain evidence="4 5">NTR19</strain>
    </source>
</reference>
<sequence length="258" mass="28098">MSAKPGAQAVSPIASFAAAWTNWLGDLVFPSVCPGCSVITGTHRAFCPSCWSEIRFIERPFCDVLGLPFSYDPGPGMLSAEAIANPPVFDRLRSSVIFEGRARDLVHALKYRDRTDLAPMMAGWMLRAAEGHLTNCDGIIPVPLHRSRFVWRKFNQAAELGRHLSILSERPFFAETLQRVKRTKRQVGLSATAREDNLRAAFKVAAGHEPDVFGKRLVLVDDVYTTGATVASATRALKKAGAAEVTVLTFAMAVAGPI</sequence>
<dbReference type="Gene3D" id="3.40.50.2020">
    <property type="match status" value="1"/>
</dbReference>
<feature type="domain" description="Double zinc ribbon" evidence="3">
    <location>
        <begin position="26"/>
        <end position="72"/>
    </location>
</feature>
<dbReference type="InterPro" id="IPR044005">
    <property type="entry name" value="DZR_2"/>
</dbReference>
<dbReference type="InterPro" id="IPR029057">
    <property type="entry name" value="PRTase-like"/>
</dbReference>
<comment type="caution">
    <text evidence="4">The sequence shown here is derived from an EMBL/GenBank/DDBJ whole genome shotgun (WGS) entry which is preliminary data.</text>
</comment>
<dbReference type="RefSeq" id="WP_248683738.1">
    <property type="nucleotide sequence ID" value="NZ_JALPRY010000016.1"/>
</dbReference>
<feature type="domain" description="Phosphoribosyltransferase" evidence="2">
    <location>
        <begin position="178"/>
        <end position="251"/>
    </location>
</feature>
<dbReference type="InterPro" id="IPR051910">
    <property type="entry name" value="ComF/GntX_DNA_util-trans"/>
</dbReference>
<dbReference type="CDD" id="cd06223">
    <property type="entry name" value="PRTases_typeI"/>
    <property type="match status" value="1"/>
</dbReference>
<keyword evidence="5" id="KW-1185">Reference proteome</keyword>